<evidence type="ECO:0000259" key="3">
    <source>
        <dbReference type="Pfam" id="PF18199"/>
    </source>
</evidence>
<dbReference type="Pfam" id="PF18199">
    <property type="entry name" value="Dynein_C"/>
    <property type="match status" value="1"/>
</dbReference>
<dbReference type="Gene3D" id="1.20.1270.280">
    <property type="match status" value="1"/>
</dbReference>
<dbReference type="FunFam" id="1.10.8.720:FF:000005">
    <property type="entry name" value="Dynein axonemal heavy chain 10"/>
    <property type="match status" value="1"/>
</dbReference>
<dbReference type="PANTHER" id="PTHR22878:SF63">
    <property type="entry name" value="DYNEIN AXONEMAL HEAVY CHAIN 10"/>
    <property type="match status" value="1"/>
</dbReference>
<dbReference type="eggNOG" id="KOG3595">
    <property type="taxonomic scope" value="Eukaryota"/>
</dbReference>
<dbReference type="GO" id="GO:0030286">
    <property type="term" value="C:dynein complex"/>
    <property type="evidence" value="ECO:0007669"/>
    <property type="project" value="InterPro"/>
</dbReference>
<dbReference type="STRING" id="136037.A0A067RHZ6"/>
<dbReference type="InterPro" id="IPR027417">
    <property type="entry name" value="P-loop_NTPase"/>
</dbReference>
<dbReference type="InParanoid" id="A0A067RHZ6"/>
<dbReference type="InterPro" id="IPR043160">
    <property type="entry name" value="Dynein_C_barrel"/>
</dbReference>
<dbReference type="OMA" id="RIMECHE"/>
<evidence type="ECO:0000259" key="2">
    <source>
        <dbReference type="Pfam" id="PF18198"/>
    </source>
</evidence>
<dbReference type="Gene3D" id="3.10.490.20">
    <property type="match status" value="1"/>
</dbReference>
<evidence type="ECO:0000313" key="4">
    <source>
        <dbReference type="EMBL" id="KDR23427.1"/>
    </source>
</evidence>
<feature type="domain" description="Dynein heavy chain AAA lid" evidence="2">
    <location>
        <begin position="125"/>
        <end position="271"/>
    </location>
</feature>
<dbReference type="InterPro" id="IPR041228">
    <property type="entry name" value="Dynein_C"/>
</dbReference>
<reference evidence="4 5" key="1">
    <citation type="journal article" date="2014" name="Nat. Commun.">
        <title>Molecular traces of alternative social organization in a termite genome.</title>
        <authorList>
            <person name="Terrapon N."/>
            <person name="Li C."/>
            <person name="Robertson H.M."/>
            <person name="Ji L."/>
            <person name="Meng X."/>
            <person name="Booth W."/>
            <person name="Chen Z."/>
            <person name="Childers C.P."/>
            <person name="Glastad K.M."/>
            <person name="Gokhale K."/>
            <person name="Gowin J."/>
            <person name="Gronenberg W."/>
            <person name="Hermansen R.A."/>
            <person name="Hu H."/>
            <person name="Hunt B.G."/>
            <person name="Huylmans A.K."/>
            <person name="Khalil S.M."/>
            <person name="Mitchell R.D."/>
            <person name="Munoz-Torres M.C."/>
            <person name="Mustard J.A."/>
            <person name="Pan H."/>
            <person name="Reese J.T."/>
            <person name="Scharf M.E."/>
            <person name="Sun F."/>
            <person name="Vogel H."/>
            <person name="Xiao J."/>
            <person name="Yang W."/>
            <person name="Yang Z."/>
            <person name="Yang Z."/>
            <person name="Zhou J."/>
            <person name="Zhu J."/>
            <person name="Brent C.S."/>
            <person name="Elsik C.G."/>
            <person name="Goodisman M.A."/>
            <person name="Liberles D.A."/>
            <person name="Roe R.M."/>
            <person name="Vargo E.L."/>
            <person name="Vilcinskas A."/>
            <person name="Wang J."/>
            <person name="Bornberg-Bauer E."/>
            <person name="Korb J."/>
            <person name="Zhang G."/>
            <person name="Liebig J."/>
        </authorList>
    </citation>
    <scope>NUCLEOTIDE SEQUENCE [LARGE SCALE GENOMIC DNA]</scope>
    <source>
        <tissue evidence="4">Whole organism</tissue>
    </source>
</reference>
<dbReference type="GO" id="GO:0051959">
    <property type="term" value="F:dynein light intermediate chain binding"/>
    <property type="evidence" value="ECO:0007669"/>
    <property type="project" value="InterPro"/>
</dbReference>
<evidence type="ECO:0000313" key="5">
    <source>
        <dbReference type="Proteomes" id="UP000027135"/>
    </source>
</evidence>
<proteinExistence type="predicted"/>
<feature type="domain" description="Dynein heavy chain C-terminal" evidence="3">
    <location>
        <begin position="278"/>
        <end position="576"/>
    </location>
</feature>
<dbReference type="Proteomes" id="UP000027135">
    <property type="component" value="Unassembled WGS sequence"/>
</dbReference>
<dbReference type="InterPro" id="IPR042219">
    <property type="entry name" value="AAA_lid_11_sf"/>
</dbReference>
<dbReference type="Pfam" id="PF03028">
    <property type="entry name" value="Dynein_heavy"/>
    <property type="match status" value="1"/>
</dbReference>
<protein>
    <submittedName>
        <fullName evidence="4">Dynein heavy chain 10, axonemal</fullName>
    </submittedName>
</protein>
<dbReference type="FunFam" id="3.10.490.20:FF:000006">
    <property type="entry name" value="Dynein axonemal heavy chain 10"/>
    <property type="match status" value="1"/>
</dbReference>
<dbReference type="AlphaFoldDB" id="A0A067RHZ6"/>
<gene>
    <name evidence="4" type="ORF">L798_05789</name>
</gene>
<dbReference type="Pfam" id="PF18198">
    <property type="entry name" value="AAA_lid_11"/>
    <property type="match status" value="1"/>
</dbReference>
<dbReference type="GO" id="GO:0008569">
    <property type="term" value="F:minus-end-directed microtubule motor activity"/>
    <property type="evidence" value="ECO:0007669"/>
    <property type="project" value="InterPro"/>
</dbReference>
<sequence>MKMADRCGFGGRKFCHLSLGQGQGPIALKMLEISIAKGQWLMLQNCHLLHDFLRILEKKLEQVANPHPDFRLWLTTDPTPTFPAGILQRSLKVVIETPSGLKLNLKRTYMKLRNQTLESCGHPAFRSLVYVLAFFHAVVQERRKYDKIGWNLFYDFSESDFSICVQILETYLAKSLEAKDTEIPWRSLKYLICEVIYGGRVIDEFDRRIVRTYMDEYMGDFLFHTFQPFHFYCDDFVDYIIPEEDDLSGYINAIEELPLVNSPGVLGLHPNVQIGYYTQAAKEMIGHLMELQPQTGGTGGGMSRDKFIDNVAKDIMRRIPPSYDVAQVCKTYEMSLTPTTIVLLQELERFNLLLENMRKTLDLLRKALAGEISTDAVLDNVAYSLFNGKLPNIWEKLAPDTCKGLGAWMDHFEKRINQYTLWAASGEPMVMWLSGLHVPRSFLMALLQVACRKNGWPLDRSTLSTTVTTYMDIDDVEKRPNQGCFVHGLYLEGAHWDKQKQSLARSHPKVLIEELPVLLITPIESHRLKQRNIFHAPVYTTLQRRNVMGEGLVFEADLATQEHESYWILSGVCLILNTD</sequence>
<dbReference type="PANTHER" id="PTHR22878">
    <property type="entry name" value="DYNEIN HEAVY CHAIN 6, AXONEMAL-LIKE-RELATED"/>
    <property type="match status" value="1"/>
</dbReference>
<dbReference type="Gene3D" id="3.40.50.300">
    <property type="entry name" value="P-loop containing nucleotide triphosphate hydrolases"/>
    <property type="match status" value="1"/>
</dbReference>
<keyword evidence="5" id="KW-1185">Reference proteome</keyword>
<name>A0A067RHZ6_ZOONE</name>
<dbReference type="InterPro" id="IPR026983">
    <property type="entry name" value="DHC"/>
</dbReference>
<evidence type="ECO:0000259" key="1">
    <source>
        <dbReference type="Pfam" id="PF03028"/>
    </source>
</evidence>
<dbReference type="EMBL" id="KK852461">
    <property type="protein sequence ID" value="KDR23427.1"/>
    <property type="molecule type" value="Genomic_DNA"/>
</dbReference>
<organism evidence="4 5">
    <name type="scientific">Zootermopsis nevadensis</name>
    <name type="common">Dampwood termite</name>
    <dbReference type="NCBI Taxonomy" id="136037"/>
    <lineage>
        <taxon>Eukaryota</taxon>
        <taxon>Metazoa</taxon>
        <taxon>Ecdysozoa</taxon>
        <taxon>Arthropoda</taxon>
        <taxon>Hexapoda</taxon>
        <taxon>Insecta</taxon>
        <taxon>Pterygota</taxon>
        <taxon>Neoptera</taxon>
        <taxon>Polyneoptera</taxon>
        <taxon>Dictyoptera</taxon>
        <taxon>Blattodea</taxon>
        <taxon>Blattoidea</taxon>
        <taxon>Termitoidae</taxon>
        <taxon>Termopsidae</taxon>
        <taxon>Zootermopsis</taxon>
    </lineage>
</organism>
<dbReference type="FunFam" id="1.20.1270.280:FF:000005">
    <property type="entry name" value="Dynein axonemal heavy chain 10"/>
    <property type="match status" value="1"/>
</dbReference>
<dbReference type="InterPro" id="IPR041658">
    <property type="entry name" value="AAA_lid_11"/>
</dbReference>
<dbReference type="InterPro" id="IPR004273">
    <property type="entry name" value="Dynein_heavy_D6_P-loop"/>
</dbReference>
<dbReference type="GO" id="GO:0007018">
    <property type="term" value="P:microtubule-based movement"/>
    <property type="evidence" value="ECO:0007669"/>
    <property type="project" value="InterPro"/>
</dbReference>
<accession>A0A067RHZ6</accession>
<feature type="domain" description="Dynein heavy chain region D6 P-loop" evidence="1">
    <location>
        <begin position="2"/>
        <end position="94"/>
    </location>
</feature>
<dbReference type="Gene3D" id="1.10.8.720">
    <property type="entry name" value="Region D6 of dynein motor"/>
    <property type="match status" value="1"/>
</dbReference>
<dbReference type="GO" id="GO:0045505">
    <property type="term" value="F:dynein intermediate chain binding"/>
    <property type="evidence" value="ECO:0007669"/>
    <property type="project" value="InterPro"/>
</dbReference>